<evidence type="ECO:0000313" key="2">
    <source>
        <dbReference type="Proteomes" id="UP000326302"/>
    </source>
</evidence>
<dbReference type="AlphaFoldDB" id="A0A5N5UH28"/>
<gene>
    <name evidence="1" type="ORF">DMP03_00070</name>
</gene>
<accession>A0A5N5UH28</accession>
<sequence>MSNRRRFARLLRSKLRAAGSQYERAKGEYAAGKASLPTDEQGNARLVCRRYAEKRAVPLEGDVPRCFDADHPDCKGCLADIREGCVETW</sequence>
<reference evidence="1 2" key="1">
    <citation type="submission" date="2019-10" db="EMBL/GenBank/DDBJ databases">
        <title>Unraveling microbial dark matter from salterns through culturing: the case of the genus Halosegnis.</title>
        <authorList>
            <person name="Duran-Viseras A."/>
            <person name="Andrei A.-S."/>
            <person name="Vera-Gargallo B."/>
            <person name="Ghai R."/>
            <person name="Sanchez-Porro C."/>
            <person name="Ventosa A."/>
        </authorList>
    </citation>
    <scope>NUCLEOTIDE SEQUENCE [LARGE SCALE GENOMIC DNA]</scope>
    <source>
        <strain evidence="1 2">F17-44</strain>
    </source>
</reference>
<organism evidence="1 2">
    <name type="scientific">Halosegnis rubeus</name>
    <dbReference type="NCBI Taxonomy" id="2212850"/>
    <lineage>
        <taxon>Archaea</taxon>
        <taxon>Methanobacteriati</taxon>
        <taxon>Methanobacteriota</taxon>
        <taxon>Stenosarchaea group</taxon>
        <taxon>Halobacteria</taxon>
        <taxon>Halobacteriales</taxon>
        <taxon>Natronomonadaceae</taxon>
        <taxon>Halosegnis</taxon>
    </lineage>
</organism>
<dbReference type="InterPro" id="IPR055517">
    <property type="entry name" value="DUF7091"/>
</dbReference>
<evidence type="ECO:0000313" key="1">
    <source>
        <dbReference type="EMBL" id="KAB7517801.1"/>
    </source>
</evidence>
<dbReference type="Proteomes" id="UP000326302">
    <property type="component" value="Unassembled WGS sequence"/>
</dbReference>
<dbReference type="Pfam" id="PF23367">
    <property type="entry name" value="DUF7091"/>
    <property type="match status" value="1"/>
</dbReference>
<proteinExistence type="predicted"/>
<name>A0A5N5UH28_9EURY</name>
<dbReference type="OrthoDB" id="213643at2157"/>
<comment type="caution">
    <text evidence="1">The sequence shown here is derived from an EMBL/GenBank/DDBJ whole genome shotgun (WGS) entry which is preliminary data.</text>
</comment>
<dbReference type="EMBL" id="QJOW01000001">
    <property type="protein sequence ID" value="KAB7517801.1"/>
    <property type="molecule type" value="Genomic_DNA"/>
</dbReference>
<dbReference type="RefSeq" id="WP_152118709.1">
    <property type="nucleotide sequence ID" value="NZ_QJOW01000001.1"/>
</dbReference>
<protein>
    <submittedName>
        <fullName evidence="1">Uncharacterized protein</fullName>
    </submittedName>
</protein>